<dbReference type="Proteomes" id="UP001312908">
    <property type="component" value="Unassembled WGS sequence"/>
</dbReference>
<dbReference type="EMBL" id="JAWJZY010000002">
    <property type="protein sequence ID" value="MEE8658516.1"/>
    <property type="molecule type" value="Genomic_DNA"/>
</dbReference>
<proteinExistence type="predicted"/>
<sequence length="357" mass="39394">MAVTDTLNPIGFKRRKIVLTFHIERRDGTQETININGSYRIRATISNAGLSVGREVNLAIEGLPLDIMNRLSFIAGYAADDGSKIIGISRSSVRVFAGVLDEALATIFDGNISEAYVDYSAAPDVTFRVRAQDLNRFSKTVNDQVGYREAMPPAAILSDLCVRNGLKFFDHGGWGSNDRIKVNYLNGDLLTQLKRIVHPVKGEVTLEPAGGIDFNGKISTGIPVLHAWGRFATRGEGVTPDTIPVISAENGMIGYPRYSPVGCQIITIFRPELTFYSLVKLESRYLPAAFASLDENGFNQMRQFVIKDENAQKSPWDGYWLVVAVNHDLSCEVPGGPWITELECMVSAFAQRFPVVR</sequence>
<keyword evidence="2" id="KW-1185">Reference proteome</keyword>
<protein>
    <submittedName>
        <fullName evidence="1">Uncharacterized protein</fullName>
    </submittedName>
</protein>
<organism evidence="1 2">
    <name type="scientific">Sorlinia euscelidii</name>
    <dbReference type="NCBI Taxonomy" id="3081148"/>
    <lineage>
        <taxon>Bacteria</taxon>
        <taxon>Pseudomonadati</taxon>
        <taxon>Pseudomonadota</taxon>
        <taxon>Alphaproteobacteria</taxon>
        <taxon>Acetobacterales</taxon>
        <taxon>Acetobacteraceae</taxon>
        <taxon>Sorlinia</taxon>
    </lineage>
</organism>
<evidence type="ECO:0000313" key="2">
    <source>
        <dbReference type="Proteomes" id="UP001312908"/>
    </source>
</evidence>
<reference evidence="1 2" key="1">
    <citation type="submission" date="2023-10" db="EMBL/GenBank/DDBJ databases">
        <title>Sorlinia euscelidii gen. nov., sp. nov., an acetic acid bacteria isolated from the gut of Euscelidius variegatus emitter.</title>
        <authorList>
            <person name="Michoud G."/>
            <person name="Marasco R."/>
            <person name="Seferji K."/>
            <person name="Gonella E."/>
            <person name="Garuglieri E."/>
            <person name="Alma A."/>
            <person name="Mapelli F."/>
            <person name="Borin S."/>
            <person name="Daffonchio D."/>
            <person name="Crotti E."/>
        </authorList>
    </citation>
    <scope>NUCLEOTIDE SEQUENCE [LARGE SCALE GENOMIC DNA]</scope>
    <source>
        <strain evidence="1 2">EV16P</strain>
    </source>
</reference>
<gene>
    <name evidence="1" type="ORF">DOFOFD_05780</name>
</gene>
<evidence type="ECO:0000313" key="1">
    <source>
        <dbReference type="EMBL" id="MEE8658516.1"/>
    </source>
</evidence>
<comment type="caution">
    <text evidence="1">The sequence shown here is derived from an EMBL/GenBank/DDBJ whole genome shotgun (WGS) entry which is preliminary data.</text>
</comment>
<accession>A0ABU7U2F5</accession>
<name>A0ABU7U2F5_9PROT</name>